<organism evidence="6 7">
    <name type="scientific">Littorina saxatilis</name>
    <dbReference type="NCBI Taxonomy" id="31220"/>
    <lineage>
        <taxon>Eukaryota</taxon>
        <taxon>Metazoa</taxon>
        <taxon>Spiralia</taxon>
        <taxon>Lophotrochozoa</taxon>
        <taxon>Mollusca</taxon>
        <taxon>Gastropoda</taxon>
        <taxon>Caenogastropoda</taxon>
        <taxon>Littorinimorpha</taxon>
        <taxon>Littorinoidea</taxon>
        <taxon>Littorinidae</taxon>
        <taxon>Littorina</taxon>
    </lineage>
</organism>
<dbReference type="InterPro" id="IPR006703">
    <property type="entry name" value="G_AIG1"/>
</dbReference>
<comment type="similarity">
    <text evidence="1">Belongs to the TRAFAC class TrmE-Era-EngA-EngB-Septin-like GTPase superfamily. AIG1/Toc34/Toc159-like paraseptin GTPase family. IAN subfamily.</text>
</comment>
<keyword evidence="7" id="KW-1185">Reference proteome</keyword>
<feature type="region of interest" description="Disordered" evidence="4">
    <location>
        <begin position="483"/>
        <end position="523"/>
    </location>
</feature>
<proteinExistence type="inferred from homology"/>
<evidence type="ECO:0000256" key="4">
    <source>
        <dbReference type="SAM" id="MobiDB-lite"/>
    </source>
</evidence>
<feature type="compositionally biased region" description="Polar residues" evidence="4">
    <location>
        <begin position="157"/>
        <end position="168"/>
    </location>
</feature>
<evidence type="ECO:0000256" key="2">
    <source>
        <dbReference type="ARBA" id="ARBA00022741"/>
    </source>
</evidence>
<evidence type="ECO:0000256" key="3">
    <source>
        <dbReference type="ARBA" id="ARBA00023134"/>
    </source>
</evidence>
<feature type="region of interest" description="Disordered" evidence="4">
    <location>
        <begin position="150"/>
        <end position="173"/>
    </location>
</feature>
<dbReference type="InterPro" id="IPR045058">
    <property type="entry name" value="GIMA/IAN/Toc"/>
</dbReference>
<dbReference type="FunFam" id="3.40.50.300:FF:000366">
    <property type="entry name" value="GTPase, IMAP family member 2"/>
    <property type="match status" value="1"/>
</dbReference>
<feature type="compositionally biased region" description="Basic and acidic residues" evidence="4">
    <location>
        <begin position="417"/>
        <end position="448"/>
    </location>
</feature>
<protein>
    <recommendedName>
        <fullName evidence="5">AIG1-type G domain-containing protein</fullName>
    </recommendedName>
</protein>
<feature type="region of interest" description="Disordered" evidence="4">
    <location>
        <begin position="76"/>
        <end position="132"/>
    </location>
</feature>
<keyword evidence="2" id="KW-0547">Nucleotide-binding</keyword>
<dbReference type="PANTHER" id="PTHR10903:SF184">
    <property type="entry name" value="GTP-BINDING PROTEIN A"/>
    <property type="match status" value="1"/>
</dbReference>
<comment type="caution">
    <text evidence="6">The sequence shown here is derived from an EMBL/GenBank/DDBJ whole genome shotgun (WGS) entry which is preliminary data.</text>
</comment>
<feature type="domain" description="AIG1-type G" evidence="5">
    <location>
        <begin position="182"/>
        <end position="386"/>
    </location>
</feature>
<feature type="region of interest" description="Disordered" evidence="4">
    <location>
        <begin position="417"/>
        <end position="449"/>
    </location>
</feature>
<evidence type="ECO:0000313" key="6">
    <source>
        <dbReference type="EMBL" id="KAK7093287.1"/>
    </source>
</evidence>
<dbReference type="Pfam" id="PF04548">
    <property type="entry name" value="AIG1"/>
    <property type="match status" value="1"/>
</dbReference>
<dbReference type="Gene3D" id="3.40.50.300">
    <property type="entry name" value="P-loop containing nucleotide triphosphate hydrolases"/>
    <property type="match status" value="1"/>
</dbReference>
<evidence type="ECO:0000259" key="5">
    <source>
        <dbReference type="PROSITE" id="PS51720"/>
    </source>
</evidence>
<dbReference type="AlphaFoldDB" id="A0AAN9G3C4"/>
<feature type="region of interest" description="Disordered" evidence="4">
    <location>
        <begin position="535"/>
        <end position="591"/>
    </location>
</feature>
<dbReference type="PROSITE" id="PS51720">
    <property type="entry name" value="G_AIG1"/>
    <property type="match status" value="1"/>
</dbReference>
<dbReference type="PANTHER" id="PTHR10903">
    <property type="entry name" value="GTPASE, IMAP FAMILY MEMBER-RELATED"/>
    <property type="match status" value="1"/>
</dbReference>
<dbReference type="Proteomes" id="UP001374579">
    <property type="component" value="Unassembled WGS sequence"/>
</dbReference>
<sequence length="634" mass="74817">MEEDLYTWGASEQLSEKIIGTLLQQDMTSVTELVSRDITDQDVEVFFYATELLTRNECDSLKCALRKLRGQPLRPLRYPFPGDASDNLPPSDENSYITPRGAESQVPRYTDDDDVTDLKRPCLDDEDEDDGDEEFQRVLELSVATIREDAPREFSGPHQTRSASTPTWDENPENDASFIGLENTVRLLLLGKTGNGKSTTGNTIFGQKLFNTAPTFGSVTSECERHIGIRGEKKIEIMDSPGLYDTHKTHEEICTIIVQAVAGMHPGPHAVLYVIRVGRFTDEEFSAYKRLKALFDNDIARHTILLFTHGDQLEREGTTLEALRDSPDTPENLRTVFNECGNRCILFNNVAADPDPQVERLLEEVRRLVDENGGKPYSCPKYRKIGEGMEQEVAKRLEKYDKKDLKQKKYVQELEKKTKEAEKTATRAREEYQRNEERREREKKEEEKRRKKVEQELEEQLNVQQAVVQQQEEELEELRIQQKAMQDEREQELLRKEEELSREENERYEREAGELARRESEMAERLREQQLRLERQREEDRRRLEEETMRLQREHEEQRRKDMEEVDRRNREREERMERQRIEEREEEERREIQRRREMERLKDKVVKKEEPGFFEKAVRFITSPIQAFFSLFS</sequence>
<dbReference type="GO" id="GO:0005525">
    <property type="term" value="F:GTP binding"/>
    <property type="evidence" value="ECO:0007669"/>
    <property type="project" value="UniProtKB-KW"/>
</dbReference>
<reference evidence="6 7" key="1">
    <citation type="submission" date="2024-02" db="EMBL/GenBank/DDBJ databases">
        <title>Chromosome-scale genome assembly of the rough periwinkle Littorina saxatilis.</title>
        <authorList>
            <person name="De Jode A."/>
            <person name="Faria R."/>
            <person name="Formenti G."/>
            <person name="Sims Y."/>
            <person name="Smith T.P."/>
            <person name="Tracey A."/>
            <person name="Wood J.M.D."/>
            <person name="Zagrodzka Z.B."/>
            <person name="Johannesson K."/>
            <person name="Butlin R.K."/>
            <person name="Leder E.H."/>
        </authorList>
    </citation>
    <scope>NUCLEOTIDE SEQUENCE [LARGE SCALE GENOMIC DNA]</scope>
    <source>
        <strain evidence="6">Snail1</strain>
        <tissue evidence="6">Muscle</tissue>
    </source>
</reference>
<dbReference type="SUPFAM" id="SSF52540">
    <property type="entry name" value="P-loop containing nucleoside triphosphate hydrolases"/>
    <property type="match status" value="1"/>
</dbReference>
<name>A0AAN9G3C4_9CAEN</name>
<gene>
    <name evidence="6" type="ORF">V1264_007066</name>
</gene>
<evidence type="ECO:0000313" key="7">
    <source>
        <dbReference type="Proteomes" id="UP001374579"/>
    </source>
</evidence>
<accession>A0AAN9G3C4</accession>
<evidence type="ECO:0000256" key="1">
    <source>
        <dbReference type="ARBA" id="ARBA00008535"/>
    </source>
</evidence>
<dbReference type="EMBL" id="JBAMIC010000019">
    <property type="protein sequence ID" value="KAK7093287.1"/>
    <property type="molecule type" value="Genomic_DNA"/>
</dbReference>
<keyword evidence="3" id="KW-0342">GTP-binding</keyword>
<dbReference type="InterPro" id="IPR027417">
    <property type="entry name" value="P-loop_NTPase"/>
</dbReference>